<dbReference type="Pfam" id="PF13462">
    <property type="entry name" value="Thioredoxin_4"/>
    <property type="match status" value="1"/>
</dbReference>
<dbReference type="AlphaFoldDB" id="A0A949U1P9"/>
<dbReference type="RefSeq" id="WP_218322791.1">
    <property type="nucleotide sequence ID" value="NZ_JAEEGC010000135.1"/>
</dbReference>
<name>A0A949U1P9_9CLOT</name>
<dbReference type="InterPro" id="IPR012336">
    <property type="entry name" value="Thioredoxin-like_fold"/>
</dbReference>
<evidence type="ECO:0000259" key="1">
    <source>
        <dbReference type="Pfam" id="PF13462"/>
    </source>
</evidence>
<accession>A0A949U1P9</accession>
<dbReference type="PROSITE" id="PS51257">
    <property type="entry name" value="PROKAR_LIPOPROTEIN"/>
    <property type="match status" value="1"/>
</dbReference>
<evidence type="ECO:0000313" key="3">
    <source>
        <dbReference type="Proteomes" id="UP000694308"/>
    </source>
</evidence>
<evidence type="ECO:0000313" key="2">
    <source>
        <dbReference type="EMBL" id="MBV7275740.1"/>
    </source>
</evidence>
<organism evidence="2 3">
    <name type="scientific">Clostridium thailandense</name>
    <dbReference type="NCBI Taxonomy" id="2794346"/>
    <lineage>
        <taxon>Bacteria</taxon>
        <taxon>Bacillati</taxon>
        <taxon>Bacillota</taxon>
        <taxon>Clostridia</taxon>
        <taxon>Eubacteriales</taxon>
        <taxon>Clostridiaceae</taxon>
        <taxon>Clostridium</taxon>
    </lineage>
</organism>
<proteinExistence type="predicted"/>
<keyword evidence="3" id="KW-1185">Reference proteome</keyword>
<reference evidence="2" key="1">
    <citation type="submission" date="2020-12" db="EMBL/GenBank/DDBJ databases">
        <title>Clostridium thailandense sp. nov., a novel acetogenic bacterium isolated from peat land soil in Thailand.</title>
        <authorList>
            <person name="Chaikitkaew S."/>
            <person name="Birkeland N.K."/>
        </authorList>
    </citation>
    <scope>NUCLEOTIDE SEQUENCE</scope>
    <source>
        <strain evidence="2">PL3</strain>
    </source>
</reference>
<gene>
    <name evidence="2" type="ORF">I6U48_22845</name>
</gene>
<comment type="caution">
    <text evidence="2">The sequence shown here is derived from an EMBL/GenBank/DDBJ whole genome shotgun (WGS) entry which is preliminary data.</text>
</comment>
<dbReference type="EMBL" id="JAEEGC010000135">
    <property type="protein sequence ID" value="MBV7275740.1"/>
    <property type="molecule type" value="Genomic_DNA"/>
</dbReference>
<sequence length="198" mass="23120">MKKIFLFFCIWNFIFLSGCTNSVNTKDSSTKNLERKLAFINYNEGYSFGNTQNAQVVIVEYSSYECKDCRNLHKNIGTTLKKYVKSGKLLYIYKPVDHPKFQNDEKINKYFAPKSLDDIENIFDKFDLYSKKSYETVKAVLNLKEETVPNYETMNKAIENELTSGNITGTPTIYINGIKYKKVFTEQEFQKLLDSYIK</sequence>
<protein>
    <submittedName>
        <fullName evidence="2">Thioredoxin domain-containing protein</fullName>
    </submittedName>
</protein>
<dbReference type="Proteomes" id="UP000694308">
    <property type="component" value="Unassembled WGS sequence"/>
</dbReference>
<feature type="domain" description="Thioredoxin-like fold" evidence="1">
    <location>
        <begin position="52"/>
        <end position="194"/>
    </location>
</feature>